<dbReference type="AlphaFoldDB" id="A0A384DCX3"/>
<sequence length="164" mass="17870">MLTQAPPHALCSPLPLPAPQGTGPFWTLPLSAPGRHCSETMELWRQLRQAGLVPPGLGPPPQALREVPPVGRAGQTLLSPGADTAGARESLVWIWEELGHLRQVDIQLLGQLCSLGLEMGALREELVTFLEEDEEPEEKEEEGHLAVSCSAPHHHLADFFEMTI</sequence>
<dbReference type="PANTHER" id="PTHR36879:SF1">
    <property type="entry name" value="GLUTAMATE-RICH PROTEIN 4"/>
    <property type="match status" value="1"/>
</dbReference>
<keyword evidence="1" id="KW-1185">Reference proteome</keyword>
<evidence type="ECO:0000313" key="1">
    <source>
        <dbReference type="Proteomes" id="UP000261680"/>
    </source>
</evidence>
<proteinExistence type="predicted"/>
<dbReference type="InterPro" id="IPR029202">
    <property type="entry name" value="DUF4530"/>
</dbReference>
<dbReference type="PANTHER" id="PTHR36879">
    <property type="entry name" value="GLUTAMATE-RICH PROTEIN 4"/>
    <property type="match status" value="1"/>
</dbReference>
<organism evidence="1 2">
    <name type="scientific">Ursus maritimus</name>
    <name type="common">Polar bear</name>
    <name type="synonym">Thalarctos maritimus</name>
    <dbReference type="NCBI Taxonomy" id="29073"/>
    <lineage>
        <taxon>Eukaryota</taxon>
        <taxon>Metazoa</taxon>
        <taxon>Chordata</taxon>
        <taxon>Craniata</taxon>
        <taxon>Vertebrata</taxon>
        <taxon>Euteleostomi</taxon>
        <taxon>Mammalia</taxon>
        <taxon>Eutheria</taxon>
        <taxon>Laurasiatheria</taxon>
        <taxon>Carnivora</taxon>
        <taxon>Caniformia</taxon>
        <taxon>Ursidae</taxon>
        <taxon>Ursus</taxon>
    </lineage>
</organism>
<dbReference type="GeneID" id="103677382"/>
<dbReference type="RefSeq" id="XP_008704862.2">
    <property type="nucleotide sequence ID" value="XM_008706640.2"/>
</dbReference>
<evidence type="ECO:0000313" key="2">
    <source>
        <dbReference type="RefSeq" id="XP_008704862.2"/>
    </source>
</evidence>
<name>A0A384DCX3_URSMA</name>
<dbReference type="Proteomes" id="UP000261680">
    <property type="component" value="Unplaced"/>
</dbReference>
<dbReference type="Pfam" id="PF15039">
    <property type="entry name" value="DUF4530"/>
    <property type="match status" value="1"/>
</dbReference>
<dbReference type="OrthoDB" id="9838132at2759"/>
<dbReference type="CTD" id="100170765"/>
<protein>
    <submittedName>
        <fullName evidence="2">Glutamate-rich protein 4 isoform X2</fullName>
    </submittedName>
</protein>
<reference evidence="2" key="1">
    <citation type="submission" date="2025-08" db="UniProtKB">
        <authorList>
            <consortium name="RefSeq"/>
        </authorList>
    </citation>
    <scope>IDENTIFICATION</scope>
    <source>
        <tissue evidence="2">Whole blood</tissue>
    </source>
</reference>
<accession>A0A384DCX3</accession>
<gene>
    <name evidence="2" type="primary">ERICH4</name>
</gene>